<keyword evidence="6 7" id="KW-0472">Membrane</keyword>
<evidence type="ECO:0000313" key="9">
    <source>
        <dbReference type="EMBL" id="PFG33592.1"/>
    </source>
</evidence>
<dbReference type="GO" id="GO:0005886">
    <property type="term" value="C:plasma membrane"/>
    <property type="evidence" value="ECO:0007669"/>
    <property type="project" value="UniProtKB-SubCell"/>
</dbReference>
<dbReference type="EMBL" id="PDJG01000001">
    <property type="protein sequence ID" value="PFG33592.1"/>
    <property type="molecule type" value="Genomic_DNA"/>
</dbReference>
<sequence>MTATRWRTVSRWVAPLLLGALVLVAWESFVVQRDIKPYLLPSPSAIWDQLVVSRSFVADAMLATGRNVLVGLVVGIVLAVGLALLAARSPFFDGVVSPAAAAAGVMPIVALAPALNTMFGTTSTTPRQIIVAVVVFAPVFVNTLKGLRQVHPVHVDLLRAYAATPWQLARTLTIPGALPYLFTGIRIASSVAVIAAVVAEYFGGLQDGLGSRITSAAANSAYPRAWAFVLGAVVLGLTFYLVTLLLERAVHRGRAAP</sequence>
<evidence type="ECO:0000256" key="2">
    <source>
        <dbReference type="ARBA" id="ARBA00022448"/>
    </source>
</evidence>
<gene>
    <name evidence="9" type="ORF">ATL42_1469</name>
</gene>
<dbReference type="AlphaFoldDB" id="A0A2A9E5T3"/>
<feature type="transmembrane region" description="Helical" evidence="7">
    <location>
        <begin position="125"/>
        <end position="144"/>
    </location>
</feature>
<comment type="similarity">
    <text evidence="7">Belongs to the binding-protein-dependent transport system permease family.</text>
</comment>
<dbReference type="InterPro" id="IPR000515">
    <property type="entry name" value="MetI-like"/>
</dbReference>
<dbReference type="GO" id="GO:0055085">
    <property type="term" value="P:transmembrane transport"/>
    <property type="evidence" value="ECO:0007669"/>
    <property type="project" value="InterPro"/>
</dbReference>
<dbReference type="Pfam" id="PF00528">
    <property type="entry name" value="BPD_transp_1"/>
    <property type="match status" value="1"/>
</dbReference>
<evidence type="ECO:0000256" key="7">
    <source>
        <dbReference type="RuleBase" id="RU363032"/>
    </source>
</evidence>
<name>A0A2A9E5T3_9MICO</name>
<dbReference type="Gene3D" id="1.10.3720.10">
    <property type="entry name" value="MetI-like"/>
    <property type="match status" value="1"/>
</dbReference>
<feature type="transmembrane region" description="Helical" evidence="7">
    <location>
        <begin position="99"/>
        <end position="119"/>
    </location>
</feature>
<evidence type="ECO:0000259" key="8">
    <source>
        <dbReference type="PROSITE" id="PS50928"/>
    </source>
</evidence>
<dbReference type="PROSITE" id="PS50928">
    <property type="entry name" value="ABC_TM1"/>
    <property type="match status" value="1"/>
</dbReference>
<feature type="transmembrane region" description="Helical" evidence="7">
    <location>
        <begin position="68"/>
        <end position="87"/>
    </location>
</feature>
<keyword evidence="5 7" id="KW-1133">Transmembrane helix</keyword>
<keyword evidence="4 7" id="KW-0812">Transmembrane</keyword>
<protein>
    <submittedName>
        <fullName evidence="9">NitT/TauT family transport system permease protein</fullName>
    </submittedName>
</protein>
<evidence type="ECO:0000256" key="5">
    <source>
        <dbReference type="ARBA" id="ARBA00022989"/>
    </source>
</evidence>
<dbReference type="RefSeq" id="WP_211281787.1">
    <property type="nucleotide sequence ID" value="NZ_PDJG01000001.1"/>
</dbReference>
<evidence type="ECO:0000256" key="4">
    <source>
        <dbReference type="ARBA" id="ARBA00022692"/>
    </source>
</evidence>
<feature type="transmembrane region" description="Helical" evidence="7">
    <location>
        <begin position="180"/>
        <end position="205"/>
    </location>
</feature>
<evidence type="ECO:0000256" key="6">
    <source>
        <dbReference type="ARBA" id="ARBA00023136"/>
    </source>
</evidence>
<dbReference type="PANTHER" id="PTHR30151">
    <property type="entry name" value="ALKANE SULFONATE ABC TRANSPORTER-RELATED, MEMBRANE SUBUNIT"/>
    <property type="match status" value="1"/>
</dbReference>
<proteinExistence type="inferred from homology"/>
<evidence type="ECO:0000256" key="1">
    <source>
        <dbReference type="ARBA" id="ARBA00004651"/>
    </source>
</evidence>
<dbReference type="PANTHER" id="PTHR30151:SF41">
    <property type="entry name" value="ABC TRANSPORTER PERMEASE PROTEIN"/>
    <property type="match status" value="1"/>
</dbReference>
<feature type="transmembrane region" description="Helical" evidence="7">
    <location>
        <begin position="225"/>
        <end position="246"/>
    </location>
</feature>
<keyword evidence="2 7" id="KW-0813">Transport</keyword>
<evidence type="ECO:0000256" key="3">
    <source>
        <dbReference type="ARBA" id="ARBA00022475"/>
    </source>
</evidence>
<reference evidence="9 10" key="1">
    <citation type="submission" date="2017-10" db="EMBL/GenBank/DDBJ databases">
        <title>Sequencing the genomes of 1000 actinobacteria strains.</title>
        <authorList>
            <person name="Klenk H.-P."/>
        </authorList>
    </citation>
    <scope>NUCLEOTIDE SEQUENCE [LARGE SCALE GENOMIC DNA]</scope>
    <source>
        <strain evidence="9 10">DSM 18966</strain>
    </source>
</reference>
<dbReference type="Proteomes" id="UP000225548">
    <property type="component" value="Unassembled WGS sequence"/>
</dbReference>
<keyword evidence="3" id="KW-1003">Cell membrane</keyword>
<dbReference type="InterPro" id="IPR035906">
    <property type="entry name" value="MetI-like_sf"/>
</dbReference>
<comment type="subcellular location">
    <subcellularLocation>
        <location evidence="1 7">Cell membrane</location>
        <topology evidence="1 7">Multi-pass membrane protein</topology>
    </subcellularLocation>
</comment>
<evidence type="ECO:0000313" key="10">
    <source>
        <dbReference type="Proteomes" id="UP000225548"/>
    </source>
</evidence>
<feature type="domain" description="ABC transmembrane type-1" evidence="8">
    <location>
        <begin position="61"/>
        <end position="246"/>
    </location>
</feature>
<keyword evidence="10" id="KW-1185">Reference proteome</keyword>
<dbReference type="SUPFAM" id="SSF161098">
    <property type="entry name" value="MetI-like"/>
    <property type="match status" value="1"/>
</dbReference>
<comment type="caution">
    <text evidence="9">The sequence shown here is derived from an EMBL/GenBank/DDBJ whole genome shotgun (WGS) entry which is preliminary data.</text>
</comment>
<accession>A0A2A9E5T3</accession>
<organism evidence="9 10">
    <name type="scientific">Sanguibacter antarcticus</name>
    <dbReference type="NCBI Taxonomy" id="372484"/>
    <lineage>
        <taxon>Bacteria</taxon>
        <taxon>Bacillati</taxon>
        <taxon>Actinomycetota</taxon>
        <taxon>Actinomycetes</taxon>
        <taxon>Micrococcales</taxon>
        <taxon>Sanguibacteraceae</taxon>
        <taxon>Sanguibacter</taxon>
    </lineage>
</organism>